<evidence type="ECO:0000256" key="1">
    <source>
        <dbReference type="ARBA" id="ARBA00004141"/>
    </source>
</evidence>
<feature type="domain" description="Cation/H+ exchanger transmembrane" evidence="8">
    <location>
        <begin position="14"/>
        <end position="368"/>
    </location>
</feature>
<feature type="transmembrane region" description="Helical" evidence="7">
    <location>
        <begin position="172"/>
        <end position="193"/>
    </location>
</feature>
<keyword evidence="5 7" id="KW-1133">Transmembrane helix</keyword>
<name>A0A2M6R8K3_9BACT</name>
<dbReference type="GO" id="GO:1902600">
    <property type="term" value="P:proton transmembrane transport"/>
    <property type="evidence" value="ECO:0007669"/>
    <property type="project" value="InterPro"/>
</dbReference>
<feature type="transmembrane region" description="Helical" evidence="7">
    <location>
        <begin position="285"/>
        <end position="308"/>
    </location>
</feature>
<accession>A0A2M6R8K3</accession>
<feature type="transmembrane region" description="Helical" evidence="7">
    <location>
        <begin position="205"/>
        <end position="227"/>
    </location>
</feature>
<evidence type="ECO:0000256" key="6">
    <source>
        <dbReference type="ARBA" id="ARBA00023136"/>
    </source>
</evidence>
<protein>
    <submittedName>
        <fullName evidence="10">Uncharacterized protein</fullName>
    </submittedName>
</protein>
<dbReference type="EMBL" id="PEZX01000032">
    <property type="protein sequence ID" value="PIS06836.1"/>
    <property type="molecule type" value="Genomic_DNA"/>
</dbReference>
<feature type="transmembrane region" description="Helical" evidence="7">
    <location>
        <begin position="53"/>
        <end position="71"/>
    </location>
</feature>
<evidence type="ECO:0000256" key="2">
    <source>
        <dbReference type="ARBA" id="ARBA00005551"/>
    </source>
</evidence>
<dbReference type="Pfam" id="PF02254">
    <property type="entry name" value="TrkA_N"/>
    <property type="match status" value="1"/>
</dbReference>
<comment type="caution">
    <text evidence="10">The sequence shown here is derived from an EMBL/GenBank/DDBJ whole genome shotgun (WGS) entry which is preliminary data.</text>
</comment>
<reference evidence="11" key="1">
    <citation type="submission" date="2017-09" db="EMBL/GenBank/DDBJ databases">
        <title>Depth-based differentiation of microbial function through sediment-hosted aquifers and enrichment of novel symbionts in the deep terrestrial subsurface.</title>
        <authorList>
            <person name="Probst A.J."/>
            <person name="Ladd B."/>
            <person name="Jarett J.K."/>
            <person name="Geller-Mcgrath D.E."/>
            <person name="Sieber C.M.K."/>
            <person name="Emerson J.B."/>
            <person name="Anantharaman K."/>
            <person name="Thomas B.C."/>
            <person name="Malmstrom R."/>
            <person name="Stieglmeier M."/>
            <person name="Klingl A."/>
            <person name="Woyke T."/>
            <person name="Ryan C.M."/>
            <person name="Banfield J.F."/>
        </authorList>
    </citation>
    <scope>NUCLEOTIDE SEQUENCE [LARGE SCALE GENOMIC DNA]</scope>
</reference>
<evidence type="ECO:0000256" key="4">
    <source>
        <dbReference type="ARBA" id="ARBA00022692"/>
    </source>
</evidence>
<dbReference type="Gene3D" id="1.20.1530.20">
    <property type="match status" value="1"/>
</dbReference>
<organism evidence="10 11">
    <name type="scientific">Candidatus Berkelbacteria bacterium CG10_big_fil_rev_8_21_14_0_10_43_14</name>
    <dbReference type="NCBI Taxonomy" id="1974515"/>
    <lineage>
        <taxon>Bacteria</taxon>
        <taxon>Candidatus Berkelbacteria</taxon>
    </lineage>
</organism>
<feature type="transmembrane region" description="Helical" evidence="7">
    <location>
        <begin position="29"/>
        <end position="47"/>
    </location>
</feature>
<dbReference type="SUPFAM" id="SSF51735">
    <property type="entry name" value="NAD(P)-binding Rossmann-fold domains"/>
    <property type="match status" value="1"/>
</dbReference>
<dbReference type="InterPro" id="IPR003148">
    <property type="entry name" value="RCK_N"/>
</dbReference>
<feature type="transmembrane region" description="Helical" evidence="7">
    <location>
        <begin position="348"/>
        <end position="369"/>
    </location>
</feature>
<dbReference type="Proteomes" id="UP000231162">
    <property type="component" value="Unassembled WGS sequence"/>
</dbReference>
<keyword evidence="6 7" id="KW-0472">Membrane</keyword>
<dbReference type="Gene3D" id="3.40.50.720">
    <property type="entry name" value="NAD(P)-binding Rossmann-like Domain"/>
    <property type="match status" value="1"/>
</dbReference>
<evidence type="ECO:0000256" key="7">
    <source>
        <dbReference type="SAM" id="Phobius"/>
    </source>
</evidence>
<feature type="transmembrane region" description="Helical" evidence="7">
    <location>
        <begin position="233"/>
        <end position="252"/>
    </location>
</feature>
<dbReference type="InterPro" id="IPR038770">
    <property type="entry name" value="Na+/solute_symporter_sf"/>
</dbReference>
<evidence type="ECO:0000313" key="10">
    <source>
        <dbReference type="EMBL" id="PIS06836.1"/>
    </source>
</evidence>
<feature type="transmembrane region" description="Helical" evidence="7">
    <location>
        <begin position="6"/>
        <end position="24"/>
    </location>
</feature>
<keyword evidence="3" id="KW-0813">Transport</keyword>
<dbReference type="InterPro" id="IPR006153">
    <property type="entry name" value="Cation/H_exchanger_TM"/>
</dbReference>
<dbReference type="PANTHER" id="PTHR42751">
    <property type="entry name" value="SODIUM/HYDROGEN EXCHANGER FAMILY/TRKA DOMAIN PROTEIN"/>
    <property type="match status" value="1"/>
</dbReference>
<sequence>MELLQIIMIVFVAAGLCGIIAQALNLPLIIAYLATGLIIGPFGLNIIPLDGGSIEGLTALGIAFMLFLVGLELDISKIKNVGIVSFIITFWQILLVTLAGYVGATILGFGVESSLYIGLALSFSSTVVVIKNLSDSNQLASLHGRILVGILLTQDIIAICALILLQDGNTGGMIRSATGLVSSLIIFGASAYIVRRFIISWLFELFAKSTELIFIASIAWALFLTVLSGTLGFSPAIGAFIAGVTLATVPYADEIRGRVRWLRDFFIVLFLSLVGAKLIDNSTQPLLVPVLVFSGIVIIGKIFFTLLLMGISGFRRRTSFMVGVSISQVSEFSLIFIAMLATNGKLDPGISTIILLTTILTMALSSLLITKSNRLYHFFSESLKFFERTGRYWEDYHAIEKKMSDHVILFGAHRVGYPVLEQLTKLEHEMIVVDYDPTVIKKLREQSIPALYGDMGDPELVDHLNLEHAKMVISTTHDYLDTQAILKKSRSNNTKTIVFVTATTIQEALLLYDEGADYVLLPHRLSGEYLADIIANVKEHAPKTTQESLEHRKKQHITELTRLLEKEIPA</sequence>
<dbReference type="GO" id="GO:0015297">
    <property type="term" value="F:antiporter activity"/>
    <property type="evidence" value="ECO:0007669"/>
    <property type="project" value="InterPro"/>
</dbReference>
<feature type="transmembrane region" description="Helical" evidence="7">
    <location>
        <begin position="146"/>
        <end position="166"/>
    </location>
</feature>
<feature type="transmembrane region" description="Helical" evidence="7">
    <location>
        <begin position="261"/>
        <end position="279"/>
    </location>
</feature>
<keyword evidence="4 7" id="KW-0812">Transmembrane</keyword>
<feature type="transmembrane region" description="Helical" evidence="7">
    <location>
        <begin position="115"/>
        <end position="134"/>
    </location>
</feature>
<evidence type="ECO:0000313" key="11">
    <source>
        <dbReference type="Proteomes" id="UP000231162"/>
    </source>
</evidence>
<gene>
    <name evidence="10" type="ORF">COT79_02395</name>
</gene>
<feature type="transmembrane region" description="Helical" evidence="7">
    <location>
        <begin position="320"/>
        <end position="342"/>
    </location>
</feature>
<dbReference type="AlphaFoldDB" id="A0A2M6R8K3"/>
<feature type="transmembrane region" description="Helical" evidence="7">
    <location>
        <begin position="83"/>
        <end position="109"/>
    </location>
</feature>
<dbReference type="Pfam" id="PF00999">
    <property type="entry name" value="Na_H_Exchanger"/>
    <property type="match status" value="1"/>
</dbReference>
<dbReference type="InterPro" id="IPR036291">
    <property type="entry name" value="NAD(P)-bd_dom_sf"/>
</dbReference>
<feature type="domain" description="RCK N-terminal" evidence="9">
    <location>
        <begin position="407"/>
        <end position="522"/>
    </location>
</feature>
<proteinExistence type="inferred from homology"/>
<evidence type="ECO:0000259" key="8">
    <source>
        <dbReference type="Pfam" id="PF00999"/>
    </source>
</evidence>
<comment type="subcellular location">
    <subcellularLocation>
        <location evidence="1">Membrane</location>
        <topology evidence="1">Multi-pass membrane protein</topology>
    </subcellularLocation>
</comment>
<evidence type="ECO:0000259" key="9">
    <source>
        <dbReference type="Pfam" id="PF02254"/>
    </source>
</evidence>
<dbReference type="GO" id="GO:0006813">
    <property type="term" value="P:potassium ion transport"/>
    <property type="evidence" value="ECO:0007669"/>
    <property type="project" value="InterPro"/>
</dbReference>
<dbReference type="PANTHER" id="PTHR42751:SF3">
    <property type="entry name" value="SODIUM_GLUTAMATE SYMPORTER"/>
    <property type="match status" value="1"/>
</dbReference>
<evidence type="ECO:0000256" key="3">
    <source>
        <dbReference type="ARBA" id="ARBA00022448"/>
    </source>
</evidence>
<evidence type="ECO:0000256" key="5">
    <source>
        <dbReference type="ARBA" id="ARBA00022989"/>
    </source>
</evidence>
<dbReference type="GO" id="GO:0016020">
    <property type="term" value="C:membrane"/>
    <property type="evidence" value="ECO:0007669"/>
    <property type="project" value="UniProtKB-SubCell"/>
</dbReference>
<comment type="similarity">
    <text evidence="2">Belongs to the monovalent cation:proton antiporter 2 (CPA2) transporter (TC 2.A.37) family.</text>
</comment>